<sequence>MSNKVYNEDFYNEEQKNRYLKDFSAATKSSYSRVFKRAAIMEQNLNKDLYDFNLTEISEFLYMLGATKISSVRHTGSVIKNYIGWAIDQDLRIDNINPLDAVTSFEWYTQFATDNSSTLFSEEDIGNVVDGCLNFQDKAIVQAVFEGIMGRQNSEIINMKMEHIREIDNEYRITLYDNTRNGQEIREIPISNFLYNILRIANREDKHIKFNGILKTNIKSDTNKLMDNDYIIRSILSTKVKQGTEEPASIYLVQSRLTKIAEWNNLPQLTVMNIRNSGMLKMARDLYLKHGKLETEEYAEIFTRYNIKKDKFGQWQCGPMKVEFLNIPTIKSIYNL</sequence>
<accession>A0A2W6NNI8</accession>
<dbReference type="Pfam" id="PF22823">
    <property type="entry name" value="MrpR_C_cat"/>
    <property type="match status" value="1"/>
</dbReference>
<gene>
    <name evidence="3" type="ORF">DN757_01885</name>
</gene>
<dbReference type="InterPro" id="IPR011010">
    <property type="entry name" value="DNA_brk_join_enz"/>
</dbReference>
<dbReference type="GO" id="GO:0003677">
    <property type="term" value="F:DNA binding"/>
    <property type="evidence" value="ECO:0007669"/>
    <property type="project" value="InterPro"/>
</dbReference>
<evidence type="ECO:0000313" key="3">
    <source>
        <dbReference type="EMBL" id="PZT57429.1"/>
    </source>
</evidence>
<dbReference type="SUPFAM" id="SSF56349">
    <property type="entry name" value="DNA breaking-rejoining enzymes"/>
    <property type="match status" value="1"/>
</dbReference>
<dbReference type="Pfam" id="PF22822">
    <property type="entry name" value="MrpR_N_CB"/>
    <property type="match status" value="1"/>
</dbReference>
<comment type="caution">
    <text evidence="3">The sequence shown here is derived from an EMBL/GenBank/DDBJ whole genome shotgun (WGS) entry which is preliminary data.</text>
</comment>
<evidence type="ECO:0008006" key="5">
    <source>
        <dbReference type="Google" id="ProtNLM"/>
    </source>
</evidence>
<evidence type="ECO:0000259" key="2">
    <source>
        <dbReference type="Pfam" id="PF22823"/>
    </source>
</evidence>
<dbReference type="InterPro" id="IPR055009">
    <property type="entry name" value="MrpR_N_CB"/>
</dbReference>
<name>A0A2W6NNI8_9BACL</name>
<dbReference type="RefSeq" id="WP_111268580.1">
    <property type="nucleotide sequence ID" value="NZ_QKWW01000006.1"/>
</dbReference>
<evidence type="ECO:0000313" key="4">
    <source>
        <dbReference type="Proteomes" id="UP000249204"/>
    </source>
</evidence>
<dbReference type="AlphaFoldDB" id="A0A2W6NNI8"/>
<organism evidence="3 4">
    <name type="scientific">Paenibacillus silvae</name>
    <dbReference type="NCBI Taxonomy" id="1325358"/>
    <lineage>
        <taxon>Bacteria</taxon>
        <taxon>Bacillati</taxon>
        <taxon>Bacillota</taxon>
        <taxon>Bacilli</taxon>
        <taxon>Bacillales</taxon>
        <taxon>Paenibacillaceae</taxon>
        <taxon>Paenibacillus</taxon>
    </lineage>
</organism>
<dbReference type="InterPro" id="IPR055008">
    <property type="entry name" value="MrpR_C_cat"/>
</dbReference>
<dbReference type="EMBL" id="QKWW01000006">
    <property type="protein sequence ID" value="PZT57429.1"/>
    <property type="molecule type" value="Genomic_DNA"/>
</dbReference>
<reference evidence="3 4" key="1">
    <citation type="submission" date="2018-06" db="EMBL/GenBank/DDBJ databases">
        <title>Isolation of heavy metals resistant Paenibacillus silvae NC2 from Gold-Copper mine in ZiJin, China.</title>
        <authorList>
            <person name="Xu J."/>
            <person name="Mazhar H.S."/>
            <person name="Rensing C."/>
        </authorList>
    </citation>
    <scope>NUCLEOTIDE SEQUENCE [LARGE SCALE GENOMIC DNA]</scope>
    <source>
        <strain evidence="3 4">NC2</strain>
    </source>
</reference>
<feature type="domain" description="MrpR N-terminal core-binding" evidence="1">
    <location>
        <begin position="10"/>
        <end position="87"/>
    </location>
</feature>
<protein>
    <recommendedName>
        <fullName evidence="5">Core-binding (CB) domain-containing protein</fullName>
    </recommendedName>
</protein>
<proteinExistence type="predicted"/>
<dbReference type="Proteomes" id="UP000249204">
    <property type="component" value="Unassembled WGS sequence"/>
</dbReference>
<evidence type="ECO:0000259" key="1">
    <source>
        <dbReference type="Pfam" id="PF22822"/>
    </source>
</evidence>
<feature type="domain" description="MrpR C-terminal catalytic" evidence="2">
    <location>
        <begin position="130"/>
        <end position="308"/>
    </location>
</feature>